<dbReference type="Pfam" id="PF08811">
    <property type="entry name" value="DUF1800"/>
    <property type="match status" value="1"/>
</dbReference>
<gene>
    <name evidence="1" type="ORF">Rhe02_95220</name>
</gene>
<dbReference type="EMBL" id="BONY01000135">
    <property type="protein sequence ID" value="GIH11455.1"/>
    <property type="molecule type" value="Genomic_DNA"/>
</dbReference>
<accession>A0A8J3VM11</accession>
<proteinExistence type="predicted"/>
<dbReference type="RefSeq" id="WP_203915174.1">
    <property type="nucleotide sequence ID" value="NZ_BONY01000135.1"/>
</dbReference>
<name>A0A8J3VM11_9ACTN</name>
<reference evidence="1" key="1">
    <citation type="submission" date="2021-01" db="EMBL/GenBank/DDBJ databases">
        <title>Whole genome shotgun sequence of Rhizocola hellebori NBRC 109834.</title>
        <authorList>
            <person name="Komaki H."/>
            <person name="Tamura T."/>
        </authorList>
    </citation>
    <scope>NUCLEOTIDE SEQUENCE</scope>
    <source>
        <strain evidence="1">NBRC 109834</strain>
    </source>
</reference>
<dbReference type="InterPro" id="IPR014917">
    <property type="entry name" value="DUF1800"/>
</dbReference>
<comment type="caution">
    <text evidence="1">The sequence shown here is derived from an EMBL/GenBank/DDBJ whole genome shotgun (WGS) entry which is preliminary data.</text>
</comment>
<evidence type="ECO:0000313" key="2">
    <source>
        <dbReference type="Proteomes" id="UP000612899"/>
    </source>
</evidence>
<evidence type="ECO:0008006" key="3">
    <source>
        <dbReference type="Google" id="ProtNLM"/>
    </source>
</evidence>
<sequence length="430" mass="47400">MADRDRFAHLLRRATYGATAEEVDQAERVGFDAAVDALVSPARPDRGAAATPPPVLGADPYAALDRNATREQRQAAQKTRRDQIQALTVWWVERMTAAENQLHEKLVFFWHGHWATSVQKVDSAQLMLAQQEVFRRYATGQFGPFVKAMLRDAALIRWLDGQRNTRKAPNENLARELMELFTLGIGNYTEDDVKAGARALTGWAIDRVTGQVKLEPARFDDGVKTILGQTGKFDADGFADLLMQQPASSQFLAKRLWYRFASGEPMPAEAQARIAAAGHDIAAMVKAMFRDPAFAGTRGHLVKQPVEWVVGALRQLQAKPEAQLLREFASLDQVPFRPPSVGGWPSGAQWLTTFSAQTRLRLAEVLATKTSPAILDRITAAPAAGRADALARLLVVDAWTDRTRKVLTDSAARPQRLIALGLASPEYAVQ</sequence>
<protein>
    <recommendedName>
        <fullName evidence="3">DUF1800 domain-containing protein</fullName>
    </recommendedName>
</protein>
<organism evidence="1 2">
    <name type="scientific">Rhizocola hellebori</name>
    <dbReference type="NCBI Taxonomy" id="1392758"/>
    <lineage>
        <taxon>Bacteria</taxon>
        <taxon>Bacillati</taxon>
        <taxon>Actinomycetota</taxon>
        <taxon>Actinomycetes</taxon>
        <taxon>Micromonosporales</taxon>
        <taxon>Micromonosporaceae</taxon>
        <taxon>Rhizocola</taxon>
    </lineage>
</organism>
<evidence type="ECO:0000313" key="1">
    <source>
        <dbReference type="EMBL" id="GIH11455.1"/>
    </source>
</evidence>
<dbReference type="Proteomes" id="UP000612899">
    <property type="component" value="Unassembled WGS sequence"/>
</dbReference>
<keyword evidence="2" id="KW-1185">Reference proteome</keyword>
<dbReference type="AlphaFoldDB" id="A0A8J3VM11"/>